<dbReference type="InterPro" id="IPR013449">
    <property type="entry name" value="Rhamnulokinase"/>
</dbReference>
<dbReference type="Pfam" id="PF00370">
    <property type="entry name" value="FGGY_N"/>
    <property type="match status" value="1"/>
</dbReference>
<evidence type="ECO:0000256" key="3">
    <source>
        <dbReference type="ARBA" id="ARBA00022741"/>
    </source>
</evidence>
<dbReference type="GO" id="GO:0005524">
    <property type="term" value="F:ATP binding"/>
    <property type="evidence" value="ECO:0007669"/>
    <property type="project" value="UniProtKB-KW"/>
</dbReference>
<evidence type="ECO:0000259" key="7">
    <source>
        <dbReference type="Pfam" id="PF00370"/>
    </source>
</evidence>
<evidence type="ECO:0000256" key="6">
    <source>
        <dbReference type="ARBA" id="ARBA00023308"/>
    </source>
</evidence>
<keyword evidence="5" id="KW-0067">ATP-binding</keyword>
<proteinExistence type="inferred from homology"/>
<feature type="domain" description="Carbohydrate kinase FGGY C-terminal" evidence="8">
    <location>
        <begin position="260"/>
        <end position="448"/>
    </location>
</feature>
<dbReference type="InterPro" id="IPR050406">
    <property type="entry name" value="FGGY_Carb_Kinase"/>
</dbReference>
<dbReference type="SUPFAM" id="SSF53067">
    <property type="entry name" value="Actin-like ATPase domain"/>
    <property type="match status" value="2"/>
</dbReference>
<keyword evidence="2" id="KW-0808">Transferase</keyword>
<gene>
    <name evidence="9" type="ORF">bin01_2844</name>
</gene>
<dbReference type="GO" id="GO:0008993">
    <property type="term" value="F:rhamnulokinase activity"/>
    <property type="evidence" value="ECO:0007669"/>
    <property type="project" value="InterPro"/>
</dbReference>
<evidence type="ECO:0000313" key="9">
    <source>
        <dbReference type="EMBL" id="QNN25549.1"/>
    </source>
</evidence>
<evidence type="ECO:0000259" key="8">
    <source>
        <dbReference type="Pfam" id="PF02782"/>
    </source>
</evidence>
<protein>
    <submittedName>
        <fullName evidence="9">Rhamnulokinase</fullName>
    </submittedName>
</protein>
<dbReference type="InterPro" id="IPR018485">
    <property type="entry name" value="FGGY_C"/>
</dbReference>
<accession>A0A7G9P5M8</accession>
<keyword evidence="6" id="KW-0684">Rhamnose metabolism</keyword>
<keyword evidence="3" id="KW-0547">Nucleotide-binding</keyword>
<evidence type="ECO:0000256" key="2">
    <source>
        <dbReference type="ARBA" id="ARBA00022679"/>
    </source>
</evidence>
<evidence type="ECO:0000256" key="4">
    <source>
        <dbReference type="ARBA" id="ARBA00022777"/>
    </source>
</evidence>
<dbReference type="PANTHER" id="PTHR43095">
    <property type="entry name" value="SUGAR KINASE"/>
    <property type="match status" value="1"/>
</dbReference>
<dbReference type="GO" id="GO:0019301">
    <property type="term" value="P:rhamnose catabolic process"/>
    <property type="evidence" value="ECO:0007669"/>
    <property type="project" value="InterPro"/>
</dbReference>
<dbReference type="CDD" id="cd07771">
    <property type="entry name" value="ASKHA_NBD_FGGY_RhaB-like"/>
    <property type="match status" value="1"/>
</dbReference>
<evidence type="ECO:0000256" key="5">
    <source>
        <dbReference type="ARBA" id="ARBA00022840"/>
    </source>
</evidence>
<sequence length="493" mass="54723">MKSEFSVYLAIDLGASSGRVMAGIYDGERIELKEIYRFPSSGLQVAGSAHWDVRQIFGHVLDGLARARARYGSKIAGIGVAAWGVDYALLDKSGELLGNPFQYRDPRTEGIEERVQKIVSRETLYRETGIQFIPINTINQLYAEKVSGAGRLEKAHHLVFIPDLFNYWLCGELIQERTIASTSQLLNPRTGAWSEVLVQRLGFPRRLFGEITEPATRIGALLPEVRARTGLGPVPVFAVAGHDTGSAVAGAPLRPEAPAFLSSGTWSIMGMELPHPLINPAAREASFSNEAGVEGTTRFLKNICGMWLLRQLREEWLAQGEEFSYDQLEAFAMEAESFRSLIDPDHMSFNRPGPMARRIREYCDRQGQPVPASPHQLLRTVYDSLACKYRIVFEGLASFTAKPLNALRVVGGGSKNHFFNQYTANALDCRVNAGPVEATSLGNVLMQMCGSDSLDSLARGRDLVEKSFPSTVYHPEKGQDWREPVERLRQMML</sequence>
<dbReference type="PANTHER" id="PTHR43095:SF5">
    <property type="entry name" value="XYLULOSE KINASE"/>
    <property type="match status" value="1"/>
</dbReference>
<dbReference type="Gene3D" id="3.30.420.40">
    <property type="match status" value="2"/>
</dbReference>
<dbReference type="InterPro" id="IPR043129">
    <property type="entry name" value="ATPase_NBD"/>
</dbReference>
<name>A0A7G9P5M8_9BACT</name>
<dbReference type="AlphaFoldDB" id="A0A7G9P5M8"/>
<keyword evidence="4 9" id="KW-0418">Kinase</keyword>
<dbReference type="Pfam" id="PF02782">
    <property type="entry name" value="FGGY_C"/>
    <property type="match status" value="1"/>
</dbReference>
<dbReference type="InterPro" id="IPR018484">
    <property type="entry name" value="FGGY_N"/>
</dbReference>
<feature type="domain" description="Carbohydrate kinase FGGY N-terminal" evidence="7">
    <location>
        <begin position="7"/>
        <end position="249"/>
    </location>
</feature>
<reference evidence="9" key="1">
    <citation type="journal article" date="2020" name="Environ.">
        <title>Characterization of sponge-associated Verrucomicrobia: microcompartment-based sugar utilization and enhanced toxin-antitoxin modules as features of host-associated Opitutales.</title>
        <authorList>
            <person name="Sizikov S."/>
            <person name="Burgsdorf I."/>
            <person name="Handley K.M."/>
            <person name="Lahyani M."/>
            <person name="Haber M."/>
            <person name="Steindler L."/>
        </authorList>
    </citation>
    <scope>NUCLEOTIDE SEQUENCE</scope>
</reference>
<dbReference type="EMBL" id="MN704340">
    <property type="protein sequence ID" value="QNN25549.1"/>
    <property type="molecule type" value="Genomic_DNA"/>
</dbReference>
<comment type="similarity">
    <text evidence="1">Belongs to the FGGY kinase family.</text>
</comment>
<organism evidence="9">
    <name type="scientific">uncultured Verrucomicrobiota bacterium</name>
    <dbReference type="NCBI Taxonomy" id="156588"/>
    <lineage>
        <taxon>Bacteria</taxon>
        <taxon>Pseudomonadati</taxon>
        <taxon>Verrucomicrobiota</taxon>
        <taxon>environmental samples</taxon>
    </lineage>
</organism>
<evidence type="ECO:0000256" key="1">
    <source>
        <dbReference type="ARBA" id="ARBA00009156"/>
    </source>
</evidence>